<dbReference type="SUPFAM" id="SSF63867">
    <property type="entry name" value="MoeA C-terminal domain-like"/>
    <property type="match status" value="1"/>
</dbReference>
<comment type="cofactor">
    <cofactor evidence="1 14">
        <name>Mg(2+)</name>
        <dbReference type="ChEBI" id="CHEBI:18420"/>
    </cofactor>
</comment>
<dbReference type="GO" id="GO:0061599">
    <property type="term" value="F:molybdopterin molybdotransferase activity"/>
    <property type="evidence" value="ECO:0007669"/>
    <property type="project" value="UniProtKB-UniRule"/>
</dbReference>
<keyword evidence="17" id="KW-1185">Reference proteome</keyword>
<dbReference type="InterPro" id="IPR005110">
    <property type="entry name" value="MoeA_linker/N"/>
</dbReference>
<dbReference type="Proteomes" id="UP000298381">
    <property type="component" value="Unassembled WGS sequence"/>
</dbReference>
<dbReference type="InterPro" id="IPR036425">
    <property type="entry name" value="MoaB/Mog-like_dom_sf"/>
</dbReference>
<dbReference type="EC" id="2.10.1.1" evidence="6 14"/>
<evidence type="ECO:0000256" key="2">
    <source>
        <dbReference type="ARBA" id="ARBA00002901"/>
    </source>
</evidence>
<evidence type="ECO:0000256" key="13">
    <source>
        <dbReference type="ARBA" id="ARBA00047317"/>
    </source>
</evidence>
<organism evidence="16 17">
    <name type="scientific">Soehngenia longivitae</name>
    <dbReference type="NCBI Taxonomy" id="2562294"/>
    <lineage>
        <taxon>Bacteria</taxon>
        <taxon>Bacillati</taxon>
        <taxon>Bacillota</taxon>
        <taxon>Tissierellia</taxon>
        <taxon>Tissierellales</taxon>
        <taxon>Tissierellaceae</taxon>
        <taxon>Soehngenia</taxon>
    </lineage>
</organism>
<dbReference type="NCBIfam" id="TIGR00177">
    <property type="entry name" value="molyb_syn"/>
    <property type="match status" value="1"/>
</dbReference>
<sequence>MEFFKTILIEEAVNIIKEEFKDYKLESEIVDLDDAYDKVLYEDVISKEFVPEFDRSTVDGYAIVAEDSYGSTDTIPTVLEIIGEVKMGDRTELVVSSGKCAYVPTGGMIPKGANAVIMIENTEKMDEKTLLVQKPVRIQENIIKRGEDIKENEVVIERGKKLNPAHIGALASLGISKVQVFKKPKVFIISTGDEIIGIEEKLEFGKIRDINSYSLKAQSKKIGLEVVGNIIVKDDFIQLKEAILDGLEKSDIVLLSGGSSVGERDYTKEAINSLGGKGVLAHGISIKPGKPTLIASAKGKLVIGLPGHPVSAMTVFMAVVEPFIEKLYSLNTIKPTIFAQMTENFPSSAGKDTYVFVNIKKEEGKYYATPKFGKSGMITNLSKADGYIVIKIHEEGVNKGEIREVYLL</sequence>
<dbReference type="SUPFAM" id="SSF53218">
    <property type="entry name" value="Molybdenum cofactor biosynthesis proteins"/>
    <property type="match status" value="1"/>
</dbReference>
<keyword evidence="8 14" id="KW-0500">Molybdenum</keyword>
<evidence type="ECO:0000256" key="3">
    <source>
        <dbReference type="ARBA" id="ARBA00003487"/>
    </source>
</evidence>
<keyword evidence="12 14" id="KW-0501">Molybdenum cofactor biosynthesis</keyword>
<dbReference type="Gene3D" id="2.170.190.11">
    <property type="entry name" value="Molybdopterin biosynthesis moea protein, domain 3"/>
    <property type="match status" value="1"/>
</dbReference>
<dbReference type="PANTHER" id="PTHR10192">
    <property type="entry name" value="MOLYBDOPTERIN BIOSYNTHESIS PROTEIN"/>
    <property type="match status" value="1"/>
</dbReference>
<dbReference type="GO" id="GO:0005829">
    <property type="term" value="C:cytosol"/>
    <property type="evidence" value="ECO:0007669"/>
    <property type="project" value="TreeGrafter"/>
</dbReference>
<dbReference type="PROSITE" id="PS01079">
    <property type="entry name" value="MOCF_BIOSYNTHESIS_2"/>
    <property type="match status" value="1"/>
</dbReference>
<evidence type="ECO:0000256" key="10">
    <source>
        <dbReference type="ARBA" id="ARBA00022723"/>
    </source>
</evidence>
<dbReference type="CDD" id="cd00887">
    <property type="entry name" value="MoeA"/>
    <property type="match status" value="1"/>
</dbReference>
<evidence type="ECO:0000256" key="7">
    <source>
        <dbReference type="ARBA" id="ARBA00021108"/>
    </source>
</evidence>
<dbReference type="Pfam" id="PF03453">
    <property type="entry name" value="MoeA_N"/>
    <property type="match status" value="1"/>
</dbReference>
<dbReference type="UniPathway" id="UPA00344"/>
<dbReference type="InterPro" id="IPR036688">
    <property type="entry name" value="MoeA_C_domain_IV_sf"/>
</dbReference>
<evidence type="ECO:0000256" key="12">
    <source>
        <dbReference type="ARBA" id="ARBA00023150"/>
    </source>
</evidence>
<dbReference type="OrthoDB" id="9804758at2"/>
<evidence type="ECO:0000256" key="1">
    <source>
        <dbReference type="ARBA" id="ARBA00001946"/>
    </source>
</evidence>
<name>A0A4Z0D8Y9_9FIRM</name>
<dbReference type="Pfam" id="PF03454">
    <property type="entry name" value="MoeA_C"/>
    <property type="match status" value="1"/>
</dbReference>
<evidence type="ECO:0000256" key="5">
    <source>
        <dbReference type="ARBA" id="ARBA00010763"/>
    </source>
</evidence>
<keyword evidence="9 14" id="KW-0808">Transferase</keyword>
<dbReference type="InterPro" id="IPR005111">
    <property type="entry name" value="MoeA_C_domain_IV"/>
</dbReference>
<evidence type="ECO:0000256" key="6">
    <source>
        <dbReference type="ARBA" id="ARBA00013269"/>
    </source>
</evidence>
<comment type="catalytic activity">
    <reaction evidence="13">
        <text>adenylyl-molybdopterin + molybdate = Mo-molybdopterin + AMP + H(+)</text>
        <dbReference type="Rhea" id="RHEA:35047"/>
        <dbReference type="ChEBI" id="CHEBI:15378"/>
        <dbReference type="ChEBI" id="CHEBI:36264"/>
        <dbReference type="ChEBI" id="CHEBI:62727"/>
        <dbReference type="ChEBI" id="CHEBI:71302"/>
        <dbReference type="ChEBI" id="CHEBI:456215"/>
        <dbReference type="EC" id="2.10.1.1"/>
    </reaction>
</comment>
<proteinExistence type="inferred from homology"/>
<dbReference type="Pfam" id="PF00994">
    <property type="entry name" value="MoCF_biosynth"/>
    <property type="match status" value="1"/>
</dbReference>
<dbReference type="EMBL" id="SRIB01000002">
    <property type="protein sequence ID" value="TFZ41381.1"/>
    <property type="molecule type" value="Genomic_DNA"/>
</dbReference>
<evidence type="ECO:0000256" key="11">
    <source>
        <dbReference type="ARBA" id="ARBA00022842"/>
    </source>
</evidence>
<dbReference type="FunFam" id="2.170.190.11:FF:000001">
    <property type="entry name" value="Molybdopterin molybdenumtransferase"/>
    <property type="match status" value="1"/>
</dbReference>
<protein>
    <recommendedName>
        <fullName evidence="7 14">Molybdopterin molybdenumtransferase</fullName>
        <ecNumber evidence="6 14">2.10.1.1</ecNumber>
    </recommendedName>
</protein>
<dbReference type="GO" id="GO:0006777">
    <property type="term" value="P:Mo-molybdopterin cofactor biosynthetic process"/>
    <property type="evidence" value="ECO:0007669"/>
    <property type="project" value="UniProtKB-UniRule"/>
</dbReference>
<dbReference type="InterPro" id="IPR001453">
    <property type="entry name" value="MoaB/Mog_dom"/>
</dbReference>
<evidence type="ECO:0000256" key="9">
    <source>
        <dbReference type="ARBA" id="ARBA00022679"/>
    </source>
</evidence>
<dbReference type="InterPro" id="IPR008284">
    <property type="entry name" value="MoCF_biosynth_CS"/>
</dbReference>
<dbReference type="Gene3D" id="3.40.980.10">
    <property type="entry name" value="MoaB/Mog-like domain"/>
    <property type="match status" value="1"/>
</dbReference>
<evidence type="ECO:0000313" key="17">
    <source>
        <dbReference type="Proteomes" id="UP000298381"/>
    </source>
</evidence>
<accession>A0A4Z0D8Y9</accession>
<evidence type="ECO:0000256" key="8">
    <source>
        <dbReference type="ARBA" id="ARBA00022505"/>
    </source>
</evidence>
<evidence type="ECO:0000259" key="15">
    <source>
        <dbReference type="SMART" id="SM00852"/>
    </source>
</evidence>
<comment type="pathway">
    <text evidence="4 14">Cofactor biosynthesis; molybdopterin biosynthesis.</text>
</comment>
<dbReference type="Gene3D" id="3.90.105.10">
    <property type="entry name" value="Molybdopterin biosynthesis moea protein, domain 2"/>
    <property type="match status" value="1"/>
</dbReference>
<dbReference type="Gene3D" id="2.40.340.10">
    <property type="entry name" value="MoeA, C-terminal, domain IV"/>
    <property type="match status" value="1"/>
</dbReference>
<evidence type="ECO:0000256" key="4">
    <source>
        <dbReference type="ARBA" id="ARBA00005046"/>
    </source>
</evidence>
<comment type="similarity">
    <text evidence="5 14">Belongs to the MoeA family.</text>
</comment>
<dbReference type="SUPFAM" id="SSF63882">
    <property type="entry name" value="MoeA N-terminal region -like"/>
    <property type="match status" value="1"/>
</dbReference>
<dbReference type="InterPro" id="IPR038987">
    <property type="entry name" value="MoeA-like"/>
</dbReference>
<gene>
    <name evidence="16" type="ORF">E4100_02055</name>
</gene>
<evidence type="ECO:0000313" key="16">
    <source>
        <dbReference type="EMBL" id="TFZ41381.1"/>
    </source>
</evidence>
<dbReference type="NCBIfam" id="NF045515">
    <property type="entry name" value="Glp_gephyrin"/>
    <property type="match status" value="1"/>
</dbReference>
<feature type="domain" description="MoaB/Mog" evidence="15">
    <location>
        <begin position="187"/>
        <end position="326"/>
    </location>
</feature>
<dbReference type="PANTHER" id="PTHR10192:SF5">
    <property type="entry name" value="GEPHYRIN"/>
    <property type="match status" value="1"/>
</dbReference>
<dbReference type="AlphaFoldDB" id="A0A4Z0D8Y9"/>
<comment type="caution">
    <text evidence="16">The sequence shown here is derived from an EMBL/GenBank/DDBJ whole genome shotgun (WGS) entry which is preliminary data.</text>
</comment>
<dbReference type="GO" id="GO:0046872">
    <property type="term" value="F:metal ion binding"/>
    <property type="evidence" value="ECO:0007669"/>
    <property type="project" value="UniProtKB-UniRule"/>
</dbReference>
<dbReference type="InterPro" id="IPR036135">
    <property type="entry name" value="MoeA_linker/N_sf"/>
</dbReference>
<comment type="function">
    <text evidence="2 14">Catalyzes the insertion of molybdate into adenylated molybdopterin with the concomitant release of AMP.</text>
</comment>
<dbReference type="SMART" id="SM00852">
    <property type="entry name" value="MoCF_biosynth"/>
    <property type="match status" value="1"/>
</dbReference>
<evidence type="ECO:0000256" key="14">
    <source>
        <dbReference type="RuleBase" id="RU365090"/>
    </source>
</evidence>
<dbReference type="FunFam" id="3.40.980.10:FF:000004">
    <property type="entry name" value="Molybdopterin molybdenumtransferase"/>
    <property type="match status" value="1"/>
</dbReference>
<dbReference type="RefSeq" id="WP_135270353.1">
    <property type="nucleotide sequence ID" value="NZ_SRIB01000002.1"/>
</dbReference>
<comment type="function">
    <text evidence="3">May be involved in the biosynthesis of molybdopterin.</text>
</comment>
<reference evidence="16 17" key="1">
    <citation type="submission" date="2019-03" db="EMBL/GenBank/DDBJ databases">
        <title>Draft genome sequence data and analysis of a Fermenting Bacterium, Soehngenia longevitae strain 1933PT, isolated from petroleum reservoir in Azerbaijan.</title>
        <authorList>
            <person name="Grouzdev D.S."/>
            <person name="Bidzhieva S.K."/>
            <person name="Sokolova D.S."/>
            <person name="Tourova T.P."/>
            <person name="Poltaraus A.B."/>
            <person name="Nazina T.N."/>
        </authorList>
    </citation>
    <scope>NUCLEOTIDE SEQUENCE [LARGE SCALE GENOMIC DNA]</scope>
    <source>
        <strain evidence="16 17">1933P</strain>
    </source>
</reference>
<keyword evidence="10 14" id="KW-0479">Metal-binding</keyword>
<keyword evidence="11 14" id="KW-0460">Magnesium</keyword>